<keyword evidence="2" id="KW-1185">Reference proteome</keyword>
<evidence type="ECO:0008006" key="3">
    <source>
        <dbReference type="Google" id="ProtNLM"/>
    </source>
</evidence>
<gene>
    <name evidence="1" type="ORF">EAI_00021</name>
</gene>
<evidence type="ECO:0000313" key="1">
    <source>
        <dbReference type="EMBL" id="EFN77812.1"/>
    </source>
</evidence>
<proteinExistence type="predicted"/>
<sequence length="72" mass="8259">QFYKHFLLLQGAIRVLVSNSPSKQLLNFAELALQKFVLRSSDLYGDNFLSYNVHSLLHMTNDVRQLGSLDSF</sequence>
<feature type="non-terminal residue" evidence="1">
    <location>
        <position position="72"/>
    </location>
</feature>
<accession>E2C2L8</accession>
<protein>
    <recommendedName>
        <fullName evidence="3">DUF4218 domain-containing protein</fullName>
    </recommendedName>
</protein>
<dbReference type="InParanoid" id="E2C2L8"/>
<organism evidence="2">
    <name type="scientific">Harpegnathos saltator</name>
    <name type="common">Jerdon's jumping ant</name>
    <dbReference type="NCBI Taxonomy" id="610380"/>
    <lineage>
        <taxon>Eukaryota</taxon>
        <taxon>Metazoa</taxon>
        <taxon>Ecdysozoa</taxon>
        <taxon>Arthropoda</taxon>
        <taxon>Hexapoda</taxon>
        <taxon>Insecta</taxon>
        <taxon>Pterygota</taxon>
        <taxon>Neoptera</taxon>
        <taxon>Endopterygota</taxon>
        <taxon>Hymenoptera</taxon>
        <taxon>Apocrita</taxon>
        <taxon>Aculeata</taxon>
        <taxon>Formicoidea</taxon>
        <taxon>Formicidae</taxon>
        <taxon>Ponerinae</taxon>
        <taxon>Ponerini</taxon>
        <taxon>Harpegnathos</taxon>
    </lineage>
</organism>
<dbReference type="PANTHER" id="PTHR46579">
    <property type="entry name" value="F5/8 TYPE C DOMAIN-CONTAINING PROTEIN-RELATED"/>
    <property type="match status" value="1"/>
</dbReference>
<dbReference type="OrthoDB" id="7696619at2759"/>
<feature type="non-terminal residue" evidence="1">
    <location>
        <position position="1"/>
    </location>
</feature>
<dbReference type="OMA" id="FMSYNIH"/>
<reference evidence="1 2" key="1">
    <citation type="journal article" date="2010" name="Science">
        <title>Genomic comparison of the ants Camponotus floridanus and Harpegnathos saltator.</title>
        <authorList>
            <person name="Bonasio R."/>
            <person name="Zhang G."/>
            <person name="Ye C."/>
            <person name="Mutti N.S."/>
            <person name="Fang X."/>
            <person name="Qin N."/>
            <person name="Donahue G."/>
            <person name="Yang P."/>
            <person name="Li Q."/>
            <person name="Li C."/>
            <person name="Zhang P."/>
            <person name="Huang Z."/>
            <person name="Berger S.L."/>
            <person name="Reinberg D."/>
            <person name="Wang J."/>
            <person name="Liebig J."/>
        </authorList>
    </citation>
    <scope>NUCLEOTIDE SEQUENCE [LARGE SCALE GENOMIC DNA]</scope>
    <source>
        <strain evidence="1 2">R22 G/1</strain>
    </source>
</reference>
<dbReference type="Proteomes" id="UP000008237">
    <property type="component" value="Unassembled WGS sequence"/>
</dbReference>
<dbReference type="PANTHER" id="PTHR46579:SF1">
    <property type="entry name" value="F5_8 TYPE C DOMAIN-CONTAINING PROTEIN"/>
    <property type="match status" value="1"/>
</dbReference>
<evidence type="ECO:0000313" key="2">
    <source>
        <dbReference type="Proteomes" id="UP000008237"/>
    </source>
</evidence>
<dbReference type="EMBL" id="GL452170">
    <property type="protein sequence ID" value="EFN77812.1"/>
    <property type="molecule type" value="Genomic_DNA"/>
</dbReference>
<name>E2C2L8_HARSA</name>
<dbReference type="AlphaFoldDB" id="E2C2L8"/>